<dbReference type="Pfam" id="PF04228">
    <property type="entry name" value="Zn_peptidase"/>
    <property type="match status" value="1"/>
</dbReference>
<keyword evidence="2" id="KW-0812">Transmembrane</keyword>
<name>A0A7W7W9Y9_9ACTN</name>
<feature type="region of interest" description="Disordered" evidence="5">
    <location>
        <begin position="1"/>
        <end position="28"/>
    </location>
</feature>
<keyword evidence="7" id="KW-1185">Reference proteome</keyword>
<gene>
    <name evidence="6" type="ORF">FHR32_002885</name>
</gene>
<sequence>MDFKDDAQLDSSQVESGGRVDPDGFTHGTSAQRVKWFTTGYRSGDPNMCDTFAGSI</sequence>
<comment type="subcellular location">
    <subcellularLocation>
        <location evidence="1">Membrane</location>
        <topology evidence="1">Single-pass membrane protein</topology>
    </subcellularLocation>
</comment>
<keyword evidence="6" id="KW-0378">Hydrolase</keyword>
<accession>A0A7W7W9Y9</accession>
<dbReference type="EMBL" id="JACHJU010000001">
    <property type="protein sequence ID" value="MBB4938580.1"/>
    <property type="molecule type" value="Genomic_DNA"/>
</dbReference>
<dbReference type="Proteomes" id="UP000534286">
    <property type="component" value="Unassembled WGS sequence"/>
</dbReference>
<dbReference type="PANTHER" id="PTHR30168">
    <property type="entry name" value="PUTATIVE MEMBRANE PROTEIN YPFJ"/>
    <property type="match status" value="1"/>
</dbReference>
<keyword evidence="6" id="KW-0482">Metalloprotease</keyword>
<keyword evidence="4" id="KW-0472">Membrane</keyword>
<dbReference type="GO" id="GO:0006508">
    <property type="term" value="P:proteolysis"/>
    <property type="evidence" value="ECO:0007669"/>
    <property type="project" value="UniProtKB-KW"/>
</dbReference>
<keyword evidence="6" id="KW-0645">Protease</keyword>
<evidence type="ECO:0000313" key="6">
    <source>
        <dbReference type="EMBL" id="MBB4938580.1"/>
    </source>
</evidence>
<dbReference type="GO" id="GO:0016020">
    <property type="term" value="C:membrane"/>
    <property type="evidence" value="ECO:0007669"/>
    <property type="project" value="UniProtKB-SubCell"/>
</dbReference>
<comment type="caution">
    <text evidence="6">The sequence shown here is derived from an EMBL/GenBank/DDBJ whole genome shotgun (WGS) entry which is preliminary data.</text>
</comment>
<evidence type="ECO:0000313" key="7">
    <source>
        <dbReference type="Proteomes" id="UP000534286"/>
    </source>
</evidence>
<evidence type="ECO:0000256" key="2">
    <source>
        <dbReference type="ARBA" id="ARBA00022692"/>
    </source>
</evidence>
<evidence type="ECO:0000256" key="4">
    <source>
        <dbReference type="ARBA" id="ARBA00023136"/>
    </source>
</evidence>
<reference evidence="6 7" key="1">
    <citation type="submission" date="2020-08" db="EMBL/GenBank/DDBJ databases">
        <title>Sequencing the genomes of 1000 actinobacteria strains.</title>
        <authorList>
            <person name="Klenk H.-P."/>
        </authorList>
    </citation>
    <scope>NUCLEOTIDE SEQUENCE [LARGE SCALE GENOMIC DNA]</scope>
    <source>
        <strain evidence="6 7">DSM 43023</strain>
    </source>
</reference>
<proteinExistence type="predicted"/>
<protein>
    <submittedName>
        <fullName evidence="6">Putative metalloprotease</fullName>
    </submittedName>
</protein>
<organism evidence="6 7">
    <name type="scientific">Streptosporangium album</name>
    <dbReference type="NCBI Taxonomy" id="47479"/>
    <lineage>
        <taxon>Bacteria</taxon>
        <taxon>Bacillati</taxon>
        <taxon>Actinomycetota</taxon>
        <taxon>Actinomycetes</taxon>
        <taxon>Streptosporangiales</taxon>
        <taxon>Streptosporangiaceae</taxon>
        <taxon>Streptosporangium</taxon>
    </lineage>
</organism>
<dbReference type="GO" id="GO:0008237">
    <property type="term" value="F:metallopeptidase activity"/>
    <property type="evidence" value="ECO:0007669"/>
    <property type="project" value="UniProtKB-KW"/>
</dbReference>
<evidence type="ECO:0000256" key="1">
    <source>
        <dbReference type="ARBA" id="ARBA00004167"/>
    </source>
</evidence>
<dbReference type="RefSeq" id="WP_246466150.1">
    <property type="nucleotide sequence ID" value="NZ_BAABEK010000011.1"/>
</dbReference>
<dbReference type="AlphaFoldDB" id="A0A7W7W9Y9"/>
<evidence type="ECO:0000256" key="5">
    <source>
        <dbReference type="SAM" id="MobiDB-lite"/>
    </source>
</evidence>
<keyword evidence="3" id="KW-1133">Transmembrane helix</keyword>
<evidence type="ECO:0000256" key="3">
    <source>
        <dbReference type="ARBA" id="ARBA00022989"/>
    </source>
</evidence>
<dbReference type="InterPro" id="IPR007343">
    <property type="entry name" value="Uncharacterised_pept_Zn_put"/>
</dbReference>
<dbReference type="PANTHER" id="PTHR30168:SF0">
    <property type="entry name" value="INNER MEMBRANE PROTEIN"/>
    <property type="match status" value="1"/>
</dbReference>